<keyword evidence="2" id="KW-1185">Reference proteome</keyword>
<dbReference type="AlphaFoldDB" id="A0A6G8AU11"/>
<dbReference type="KEGG" id="vhy:G7082_08690"/>
<gene>
    <name evidence="1" type="ORF">G7082_08690</name>
</gene>
<dbReference type="Proteomes" id="UP000501747">
    <property type="component" value="Chromosome"/>
</dbReference>
<dbReference type="InterPro" id="IPR035959">
    <property type="entry name" value="RutC-like_sf"/>
</dbReference>
<dbReference type="PANTHER" id="PTHR43857">
    <property type="entry name" value="BLR7761 PROTEIN"/>
    <property type="match status" value="1"/>
</dbReference>
<evidence type="ECO:0000313" key="1">
    <source>
        <dbReference type="EMBL" id="QIL48571.1"/>
    </source>
</evidence>
<dbReference type="InterPro" id="IPR006175">
    <property type="entry name" value="YjgF/YER057c/UK114"/>
</dbReference>
<sequence>MNQIIRKNPTTLAAPVGEYSHVTVIPKNSTLYTFSGQIGIDQENRIPESHTKQVENTFKNIKKALESEGLTEQNIIKVNIWSVDEIDWDHFYIVWSEMFPVNPSMTIAYISALGLPEIKIEIEILAAKVD</sequence>
<evidence type="ECO:0000313" key="2">
    <source>
        <dbReference type="Proteomes" id="UP000501747"/>
    </source>
</evidence>
<reference evidence="1 2" key="1">
    <citation type="submission" date="2020-03" db="EMBL/GenBank/DDBJ databases">
        <title>Vagococcus sp. nov., isolated from beetles.</title>
        <authorList>
            <person name="Hyun D.-W."/>
            <person name="Bae J.-W."/>
        </authorList>
    </citation>
    <scope>NUCLEOTIDE SEQUENCE [LARGE SCALE GENOMIC DNA]</scope>
    <source>
        <strain evidence="1 2">HDW17B</strain>
    </source>
</reference>
<dbReference type="SUPFAM" id="SSF55298">
    <property type="entry name" value="YjgF-like"/>
    <property type="match status" value="1"/>
</dbReference>
<dbReference type="Gene3D" id="3.30.1330.40">
    <property type="entry name" value="RutC-like"/>
    <property type="match status" value="1"/>
</dbReference>
<dbReference type="RefSeq" id="WP_166034709.1">
    <property type="nucleotide sequence ID" value="NZ_CP049887.1"/>
</dbReference>
<protein>
    <submittedName>
        <fullName evidence="1">RidA family protein</fullName>
    </submittedName>
</protein>
<name>A0A6G8AU11_9ENTE</name>
<dbReference type="Pfam" id="PF01042">
    <property type="entry name" value="Ribonuc_L-PSP"/>
    <property type="match status" value="1"/>
</dbReference>
<organism evidence="1 2">
    <name type="scientific">Vagococcus hydrophili</name>
    <dbReference type="NCBI Taxonomy" id="2714947"/>
    <lineage>
        <taxon>Bacteria</taxon>
        <taxon>Bacillati</taxon>
        <taxon>Bacillota</taxon>
        <taxon>Bacilli</taxon>
        <taxon>Lactobacillales</taxon>
        <taxon>Enterococcaceae</taxon>
        <taxon>Vagococcus</taxon>
    </lineage>
</organism>
<accession>A0A6G8AU11</accession>
<dbReference type="EMBL" id="CP049887">
    <property type="protein sequence ID" value="QIL48571.1"/>
    <property type="molecule type" value="Genomic_DNA"/>
</dbReference>
<dbReference type="PANTHER" id="PTHR43857:SF1">
    <property type="entry name" value="YJGH FAMILY PROTEIN"/>
    <property type="match status" value="1"/>
</dbReference>
<proteinExistence type="predicted"/>